<dbReference type="InterPro" id="IPR036703">
    <property type="entry name" value="MOB_kinase_act_sf"/>
</dbReference>
<dbReference type="OrthoDB" id="8170117at2759"/>
<dbReference type="SUPFAM" id="SSF101152">
    <property type="entry name" value="Mob1/phocein"/>
    <property type="match status" value="1"/>
</dbReference>
<dbReference type="Pfam" id="PF03637">
    <property type="entry name" value="Mob1_phocein"/>
    <property type="match status" value="1"/>
</dbReference>
<evidence type="ECO:0000313" key="2">
    <source>
        <dbReference type="Proteomes" id="UP000179807"/>
    </source>
</evidence>
<dbReference type="Proteomes" id="UP000179807">
    <property type="component" value="Unassembled WGS sequence"/>
</dbReference>
<comment type="caution">
    <text evidence="1">The sequence shown here is derived from an EMBL/GenBank/DDBJ whole genome shotgun (WGS) entry which is preliminary data.</text>
</comment>
<dbReference type="EMBL" id="MLAK01001137">
    <property type="protein sequence ID" value="OHS97091.1"/>
    <property type="molecule type" value="Genomic_DNA"/>
</dbReference>
<keyword evidence="1" id="KW-0418">Kinase</keyword>
<dbReference type="Gene3D" id="1.20.140.30">
    <property type="entry name" value="MOB kinase activator"/>
    <property type="match status" value="1"/>
</dbReference>
<keyword evidence="2" id="KW-1185">Reference proteome</keyword>
<accession>A0A1J4JHK9</accession>
<dbReference type="GO" id="GO:0016301">
    <property type="term" value="F:kinase activity"/>
    <property type="evidence" value="ECO:0007669"/>
    <property type="project" value="UniProtKB-KW"/>
</dbReference>
<gene>
    <name evidence="1" type="primary">MOB1A</name>
    <name evidence="1" type="ORF">TRFO_09651</name>
</gene>
<protein>
    <submittedName>
        <fullName evidence="1">MOB kinase activator 1A</fullName>
    </submittedName>
</protein>
<dbReference type="InterPro" id="IPR005301">
    <property type="entry name" value="MOB_kinase_act_fam"/>
</dbReference>
<dbReference type="SMART" id="SM01388">
    <property type="entry name" value="Mob1_phocein"/>
    <property type="match status" value="1"/>
</dbReference>
<evidence type="ECO:0000313" key="1">
    <source>
        <dbReference type="EMBL" id="OHS97091.1"/>
    </source>
</evidence>
<reference evidence="1" key="1">
    <citation type="submission" date="2016-10" db="EMBL/GenBank/DDBJ databases">
        <authorList>
            <person name="Benchimol M."/>
            <person name="Almeida L.G."/>
            <person name="Vasconcelos A.T."/>
            <person name="Perreira-Neves A."/>
            <person name="Rosa I.A."/>
            <person name="Tasca T."/>
            <person name="Bogo M.R."/>
            <person name="de Souza W."/>
        </authorList>
    </citation>
    <scope>NUCLEOTIDE SEQUENCE [LARGE SCALE GENOMIC DNA]</scope>
    <source>
        <strain evidence="1">K</strain>
    </source>
</reference>
<proteinExistence type="predicted"/>
<keyword evidence="1" id="KW-0808">Transferase</keyword>
<organism evidence="1 2">
    <name type="scientific">Tritrichomonas foetus</name>
    <dbReference type="NCBI Taxonomy" id="1144522"/>
    <lineage>
        <taxon>Eukaryota</taxon>
        <taxon>Metamonada</taxon>
        <taxon>Parabasalia</taxon>
        <taxon>Tritrichomonadida</taxon>
        <taxon>Tritrichomonadidae</taxon>
        <taxon>Tritrichomonas</taxon>
    </lineage>
</organism>
<dbReference type="RefSeq" id="XP_068350228.1">
    <property type="nucleotide sequence ID" value="XM_068494975.1"/>
</dbReference>
<dbReference type="PANTHER" id="PTHR22599">
    <property type="entry name" value="MPS ONE BINDER KINASE ACTIVATOR-LIKE MOB"/>
    <property type="match status" value="1"/>
</dbReference>
<dbReference type="GeneID" id="94829679"/>
<dbReference type="VEuPathDB" id="TrichDB:TRFO_09651"/>
<name>A0A1J4JHK9_9EUKA</name>
<sequence length="174" mass="20378">MKEAVQLPEGEDLNEWLAVNVADFYNQLSMLYATITEFCTPQTCKSMTAGPSYKYLWQEGPKYPKPVELPACEYIGNLMDWVDAQLENEQIFPSMIGVPFPKNFESIVKNIMKRLFRIYAHCYYHHLDNFKELGTIAHLNTSFKQFIFFTKEFNLIPQDQLEPLKEIIDNIMKC</sequence>
<dbReference type="AlphaFoldDB" id="A0A1J4JHK9"/>